<keyword evidence="2" id="KW-1015">Disulfide bond</keyword>
<feature type="domain" description="C-type lectin" evidence="6">
    <location>
        <begin position="222"/>
        <end position="316"/>
    </location>
</feature>
<organism evidence="7 8">
    <name type="scientific">Trichinella zimbabwensis</name>
    <dbReference type="NCBI Taxonomy" id="268475"/>
    <lineage>
        <taxon>Eukaryota</taxon>
        <taxon>Metazoa</taxon>
        <taxon>Ecdysozoa</taxon>
        <taxon>Nematoda</taxon>
        <taxon>Enoplea</taxon>
        <taxon>Dorylaimia</taxon>
        <taxon>Trichinellida</taxon>
        <taxon>Trichinellidae</taxon>
        <taxon>Trichinella</taxon>
    </lineage>
</organism>
<evidence type="ECO:0000259" key="5">
    <source>
        <dbReference type="PROSITE" id="PS01180"/>
    </source>
</evidence>
<dbReference type="InterPro" id="IPR016186">
    <property type="entry name" value="C-type_lectin-like/link_sf"/>
</dbReference>
<comment type="caution">
    <text evidence="3">Lacks conserved residue(s) required for the propagation of feature annotation.</text>
</comment>
<dbReference type="Proteomes" id="UP000055024">
    <property type="component" value="Unassembled WGS sequence"/>
</dbReference>
<evidence type="ECO:0000313" key="8">
    <source>
        <dbReference type="Proteomes" id="UP000055024"/>
    </source>
</evidence>
<evidence type="ECO:0000256" key="4">
    <source>
        <dbReference type="SAM" id="Phobius"/>
    </source>
</evidence>
<dbReference type="InterPro" id="IPR035914">
    <property type="entry name" value="Sperma_CUB_dom_sf"/>
</dbReference>
<dbReference type="InterPro" id="IPR001304">
    <property type="entry name" value="C-type_lectin-like"/>
</dbReference>
<accession>A0A0V1HKI2</accession>
<reference evidence="7 8" key="1">
    <citation type="submission" date="2015-01" db="EMBL/GenBank/DDBJ databases">
        <title>Evolution of Trichinella species and genotypes.</title>
        <authorList>
            <person name="Korhonen P.K."/>
            <person name="Edoardo P."/>
            <person name="Giuseppe L.R."/>
            <person name="Gasser R.B."/>
        </authorList>
    </citation>
    <scope>NUCLEOTIDE SEQUENCE [LARGE SCALE GENOMIC DNA]</scope>
    <source>
        <strain evidence="7">ISS1029</strain>
    </source>
</reference>
<dbReference type="OrthoDB" id="7357196at2759"/>
<dbReference type="Pfam" id="PF00431">
    <property type="entry name" value="CUB"/>
    <property type="match status" value="1"/>
</dbReference>
<keyword evidence="4" id="KW-0812">Transmembrane</keyword>
<feature type="transmembrane region" description="Helical" evidence="4">
    <location>
        <begin position="351"/>
        <end position="374"/>
    </location>
</feature>
<dbReference type="Pfam" id="PF00059">
    <property type="entry name" value="Lectin_C"/>
    <property type="match status" value="1"/>
</dbReference>
<dbReference type="PANTHER" id="PTHR24251:SF37">
    <property type="entry name" value="CUB DOMAIN-CONTAINING PROTEIN"/>
    <property type="match status" value="1"/>
</dbReference>
<evidence type="ECO:0000313" key="7">
    <source>
        <dbReference type="EMBL" id="KRZ11046.1"/>
    </source>
</evidence>
<dbReference type="PANTHER" id="PTHR24251">
    <property type="entry name" value="OVOCHYMASE-RELATED"/>
    <property type="match status" value="1"/>
</dbReference>
<dbReference type="InterPro" id="IPR016187">
    <property type="entry name" value="CTDL_fold"/>
</dbReference>
<dbReference type="InterPro" id="IPR000859">
    <property type="entry name" value="CUB_dom"/>
</dbReference>
<evidence type="ECO:0000256" key="3">
    <source>
        <dbReference type="PROSITE-ProRule" id="PRU00059"/>
    </source>
</evidence>
<dbReference type="EMBL" id="JYDP01000053">
    <property type="protein sequence ID" value="KRZ11046.1"/>
    <property type="molecule type" value="Genomic_DNA"/>
</dbReference>
<dbReference type="PROSITE" id="PS50041">
    <property type="entry name" value="C_TYPE_LECTIN_2"/>
    <property type="match status" value="1"/>
</dbReference>
<keyword evidence="4" id="KW-0472">Membrane</keyword>
<dbReference type="SUPFAM" id="SSF49854">
    <property type="entry name" value="Spermadhesin, CUB domain"/>
    <property type="match status" value="1"/>
</dbReference>
<evidence type="ECO:0000256" key="2">
    <source>
        <dbReference type="ARBA" id="ARBA00023157"/>
    </source>
</evidence>
<dbReference type="Gene3D" id="2.60.120.290">
    <property type="entry name" value="Spermadhesin, CUB domain"/>
    <property type="match status" value="1"/>
</dbReference>
<protein>
    <submittedName>
        <fullName evidence="7">Neuropilin-2</fullName>
    </submittedName>
</protein>
<dbReference type="SUPFAM" id="SSF56436">
    <property type="entry name" value="C-type lectin-like"/>
    <property type="match status" value="1"/>
</dbReference>
<dbReference type="CDD" id="cd00041">
    <property type="entry name" value="CUB"/>
    <property type="match status" value="1"/>
</dbReference>
<keyword evidence="4" id="KW-1133">Transmembrane helix</keyword>
<feature type="domain" description="CUB" evidence="5">
    <location>
        <begin position="88"/>
        <end position="211"/>
    </location>
</feature>
<dbReference type="PROSITE" id="PS01180">
    <property type="entry name" value="CUB"/>
    <property type="match status" value="1"/>
</dbReference>
<dbReference type="SMART" id="SM00042">
    <property type="entry name" value="CUB"/>
    <property type="match status" value="1"/>
</dbReference>
<dbReference type="Gene3D" id="3.10.100.10">
    <property type="entry name" value="Mannose-Binding Protein A, subunit A"/>
    <property type="match status" value="1"/>
</dbReference>
<sequence>MTNLETKPIWQRKLAVAFVPHANQLALHLVDDAKALTQEGSSSSNSSTPAPSSNWCLFSFDVAAVLADFNSHAGLLLFNDYSFISEECPSKASPLILTATKCRNFLTTPGFVGKRQYSPNLSCHWIIRASRPENKVQLSVHESQIEDRLFGVCDDFIEVRDGGNSLATPIVKWCGQSNPTSIISSNDRLYIHFKSDSYYQEVGVNMSYIEQYCPAGWTSFKALNRCYRMQSSPQQYSWPEAQKHCIYDRSNLLVLTSQDEYHAVVSLFASSGEQPWVGLTDLNGQNIGKSINDQLTVWPEKFSIESKFSQLNCLYLDFNLTYDGTTIPYPIPPSLFGQVPATHRSSSVNFVLTWVVLALILFIIIIAAVVLCYIHFKKSRKNRISDLVNCTSVESKDIKTKNAMTNSLLSVPLQTVNAVLSENKVSSVRVEGKSKCEVAKQAVKECETQTMSKAEQNLIVDSDTQTEQYKTIHPNMVDNEVLLTANLLMNANQNLDVQLPENQFIIPKISPLILNVEKSPTT</sequence>
<dbReference type="AlphaFoldDB" id="A0A0V1HKI2"/>
<gene>
    <name evidence="7" type="primary">NRP2</name>
    <name evidence="7" type="ORF">T11_6257</name>
</gene>
<dbReference type="SMART" id="SM00034">
    <property type="entry name" value="CLECT"/>
    <property type="match status" value="1"/>
</dbReference>
<keyword evidence="8" id="KW-1185">Reference proteome</keyword>
<keyword evidence="1" id="KW-0677">Repeat</keyword>
<dbReference type="STRING" id="268475.A0A0V1HKI2"/>
<proteinExistence type="predicted"/>
<evidence type="ECO:0000256" key="1">
    <source>
        <dbReference type="ARBA" id="ARBA00022737"/>
    </source>
</evidence>
<name>A0A0V1HKI2_9BILA</name>
<comment type="caution">
    <text evidence="7">The sequence shown here is derived from an EMBL/GenBank/DDBJ whole genome shotgun (WGS) entry which is preliminary data.</text>
</comment>
<evidence type="ECO:0000259" key="6">
    <source>
        <dbReference type="PROSITE" id="PS50041"/>
    </source>
</evidence>